<feature type="region of interest" description="Disordered" evidence="4">
    <location>
        <begin position="1"/>
        <end position="21"/>
    </location>
</feature>
<dbReference type="PROSITE" id="PS50082">
    <property type="entry name" value="WD_REPEATS_2"/>
    <property type="match status" value="3"/>
</dbReference>
<dbReference type="Pfam" id="PF00400">
    <property type="entry name" value="WD40"/>
    <property type="match status" value="3"/>
</dbReference>
<evidence type="ECO:0000256" key="3">
    <source>
        <dbReference type="PROSITE-ProRule" id="PRU00221"/>
    </source>
</evidence>
<dbReference type="Proteomes" id="UP000319576">
    <property type="component" value="Chromosome"/>
</dbReference>
<evidence type="ECO:0000313" key="6">
    <source>
        <dbReference type="Proteomes" id="UP000319576"/>
    </source>
</evidence>
<dbReference type="InterPro" id="IPR015943">
    <property type="entry name" value="WD40/YVTN_repeat-like_dom_sf"/>
</dbReference>
<keyword evidence="6" id="KW-1185">Reference proteome</keyword>
<dbReference type="PANTHER" id="PTHR19879">
    <property type="entry name" value="TRANSCRIPTION INITIATION FACTOR TFIID"/>
    <property type="match status" value="1"/>
</dbReference>
<feature type="repeat" description="WD" evidence="3">
    <location>
        <begin position="291"/>
        <end position="324"/>
    </location>
</feature>
<evidence type="ECO:0000256" key="2">
    <source>
        <dbReference type="ARBA" id="ARBA00022737"/>
    </source>
</evidence>
<dbReference type="SUPFAM" id="SSF50978">
    <property type="entry name" value="WD40 repeat-like"/>
    <property type="match status" value="1"/>
</dbReference>
<sequence length="331" mass="34359">MGTTSSGSSAKRPKPPAASIPVRGLVHRMPATNGTIHALVFSPDGTCLASGAHDGTAQLWNVGSGKSVGAQDKRKDKWAVVGVAFGPGWGELVLLTQGGKKATDNQFRVFRWDAVANTASLLGGAAGVRFSRRSVAASPRGVALAGHPGIDWYDCPTGKWAEEAFPDAGPCEGVAFDRDMRHLAVAGKPGEVLVYEVGVKKPSRRLKGGKVPATCVRFSPDGTRVLAGDEAGGVWVWDAATGKLVREGEGGPDEVLDITTLDNDEVVSAHGPGDGGVTLRRWSKAAVPAAEASLDGKLRAVAFSPDGRHVATGDLEGELTVWDLALLLADS</sequence>
<feature type="repeat" description="WD" evidence="3">
    <location>
        <begin position="206"/>
        <end position="247"/>
    </location>
</feature>
<evidence type="ECO:0000313" key="5">
    <source>
        <dbReference type="EMBL" id="QDU21795.1"/>
    </source>
</evidence>
<evidence type="ECO:0000256" key="4">
    <source>
        <dbReference type="SAM" id="MobiDB-lite"/>
    </source>
</evidence>
<evidence type="ECO:0000256" key="1">
    <source>
        <dbReference type="ARBA" id="ARBA00022574"/>
    </source>
</evidence>
<keyword evidence="2" id="KW-0677">Repeat</keyword>
<dbReference type="PROSITE" id="PS50294">
    <property type="entry name" value="WD_REPEATS_REGION"/>
    <property type="match status" value="2"/>
</dbReference>
<dbReference type="InterPro" id="IPR036322">
    <property type="entry name" value="WD40_repeat_dom_sf"/>
</dbReference>
<protein>
    <submittedName>
        <fullName evidence="5">WD domain, G-beta repeat</fullName>
    </submittedName>
</protein>
<dbReference type="InterPro" id="IPR019775">
    <property type="entry name" value="WD40_repeat_CS"/>
</dbReference>
<accession>A0A517XWA7</accession>
<feature type="repeat" description="WD" evidence="3">
    <location>
        <begin position="29"/>
        <end position="70"/>
    </location>
</feature>
<dbReference type="OrthoDB" id="277950at2"/>
<organism evidence="5 6">
    <name type="scientific">Urbifossiella limnaea</name>
    <dbReference type="NCBI Taxonomy" id="2528023"/>
    <lineage>
        <taxon>Bacteria</taxon>
        <taxon>Pseudomonadati</taxon>
        <taxon>Planctomycetota</taxon>
        <taxon>Planctomycetia</taxon>
        <taxon>Gemmatales</taxon>
        <taxon>Gemmataceae</taxon>
        <taxon>Urbifossiella</taxon>
    </lineage>
</organism>
<reference evidence="5 6" key="1">
    <citation type="submission" date="2019-02" db="EMBL/GenBank/DDBJ databases">
        <title>Deep-cultivation of Planctomycetes and their phenomic and genomic characterization uncovers novel biology.</title>
        <authorList>
            <person name="Wiegand S."/>
            <person name="Jogler M."/>
            <person name="Boedeker C."/>
            <person name="Pinto D."/>
            <person name="Vollmers J."/>
            <person name="Rivas-Marin E."/>
            <person name="Kohn T."/>
            <person name="Peeters S.H."/>
            <person name="Heuer A."/>
            <person name="Rast P."/>
            <person name="Oberbeckmann S."/>
            <person name="Bunk B."/>
            <person name="Jeske O."/>
            <person name="Meyerdierks A."/>
            <person name="Storesund J.E."/>
            <person name="Kallscheuer N."/>
            <person name="Luecker S."/>
            <person name="Lage O.M."/>
            <person name="Pohl T."/>
            <person name="Merkel B.J."/>
            <person name="Hornburger P."/>
            <person name="Mueller R.-W."/>
            <person name="Bruemmer F."/>
            <person name="Labrenz M."/>
            <person name="Spormann A.M."/>
            <person name="Op den Camp H."/>
            <person name="Overmann J."/>
            <person name="Amann R."/>
            <person name="Jetten M.S.M."/>
            <person name="Mascher T."/>
            <person name="Medema M.H."/>
            <person name="Devos D.P."/>
            <person name="Kaster A.-K."/>
            <person name="Ovreas L."/>
            <person name="Rohde M."/>
            <person name="Galperin M.Y."/>
            <person name="Jogler C."/>
        </authorList>
    </citation>
    <scope>NUCLEOTIDE SEQUENCE [LARGE SCALE GENOMIC DNA]</scope>
    <source>
        <strain evidence="5 6">ETA_A1</strain>
    </source>
</reference>
<dbReference type="AlphaFoldDB" id="A0A517XWA7"/>
<dbReference type="Gene3D" id="2.130.10.10">
    <property type="entry name" value="YVTN repeat-like/Quinoprotein amine dehydrogenase"/>
    <property type="match status" value="2"/>
</dbReference>
<dbReference type="KEGG" id="uli:ETAA1_37680"/>
<dbReference type="PROSITE" id="PS00678">
    <property type="entry name" value="WD_REPEATS_1"/>
    <property type="match status" value="1"/>
</dbReference>
<dbReference type="SMART" id="SM00320">
    <property type="entry name" value="WD40"/>
    <property type="match status" value="4"/>
</dbReference>
<dbReference type="PANTHER" id="PTHR19879:SF9">
    <property type="entry name" value="TRANSCRIPTION INITIATION FACTOR TFIID SUBUNIT 5"/>
    <property type="match status" value="1"/>
</dbReference>
<gene>
    <name evidence="5" type="ORF">ETAA1_37680</name>
</gene>
<keyword evidence="1 3" id="KW-0853">WD repeat</keyword>
<proteinExistence type="predicted"/>
<dbReference type="InterPro" id="IPR001680">
    <property type="entry name" value="WD40_rpt"/>
</dbReference>
<name>A0A517XWA7_9BACT</name>
<dbReference type="EMBL" id="CP036273">
    <property type="protein sequence ID" value="QDU21795.1"/>
    <property type="molecule type" value="Genomic_DNA"/>
</dbReference>